<dbReference type="SMART" id="SM00387">
    <property type="entry name" value="HATPase_c"/>
    <property type="match status" value="1"/>
</dbReference>
<dbReference type="SUPFAM" id="SSF55874">
    <property type="entry name" value="ATPase domain of HSP90 chaperone/DNA topoisomerase II/histidine kinase"/>
    <property type="match status" value="1"/>
</dbReference>
<accession>A0A1G7HUI5</accession>
<sequence>MYRLSLVFHMMLWGILSCMGQPEPSVPILQQKLLKANTDTLKINILLQLAHAYVDRNGEKTADLDSGQLYVERASRINAHVKDPRLEARCLYYYSKVYREKGMPEDGKAAILKARTILQSADLPGDLGDVLMEYGNYFSIDEEPPLKERIHLYEQATALYHSAGDKKNEAYALKMTGDCYHCWGKFREAVVLLNKSLVLYKETGKKDLQGVYDLLGIIATSSGDYSLGMTYGLMAVKTAEEQHDSSLQLCTIYNRLGITYYQLGDYKEAMESLRAALKIANRYKDTVSFLVVSTNIVGTYLQTGQPEAALALLNKIVEIYRRPIFKDRLWISANMVKCYTAMGQYDKAKAFIPQLQSFSRQMSAYNYYQTMIYDALVMYYLANRQYVEASYYCSLQDDVCRNIGLVNVLSHNYLCWFQADSALKNYPAAIKHYQEYKLMNDSLFHVAKAGQIARLQVQFDIDKKDKDIRLQQQNIQLLTRQGQLQQSALNQARLTRNVIIFGAFMLLLLLGLGFNRYLMKQQNNKQLQQKQDEIYKQNLALQELITTQDKLLEEKEWLVKEIHHRVKNNLQIVMSLLNTQAAYLHDADAVRAISESKHRMQAISLIHQKLYQSENMALIDMPTYIRELIAYLKDNFEGIQRIYFDLQIAPVQLDVSQAVPVGLILNEALTNAIKYAFGGNEQGTIIVSLLRTLDGQLILSVSDNGQGFLPGFDVFTQGSMGTRLMETLAEQLEGTISIREDEGVSVIVSFKQQIG</sequence>
<protein>
    <recommendedName>
        <fullName evidence="2">histidine kinase</fullName>
        <ecNumber evidence="2">2.7.13.3</ecNumber>
    </recommendedName>
</protein>
<evidence type="ECO:0000313" key="13">
    <source>
        <dbReference type="EMBL" id="SDF04110.1"/>
    </source>
</evidence>
<dbReference type="Pfam" id="PF07719">
    <property type="entry name" value="TPR_2"/>
    <property type="match status" value="1"/>
</dbReference>
<dbReference type="Proteomes" id="UP000199045">
    <property type="component" value="Unassembled WGS sequence"/>
</dbReference>
<dbReference type="Pfam" id="PF02518">
    <property type="entry name" value="HATPase_c"/>
    <property type="match status" value="1"/>
</dbReference>
<dbReference type="PROSITE" id="PS50005">
    <property type="entry name" value="TPR"/>
    <property type="match status" value="1"/>
</dbReference>
<keyword evidence="11" id="KW-0472">Membrane</keyword>
<proteinExistence type="predicted"/>
<dbReference type="PANTHER" id="PTHR41523:SF8">
    <property type="entry name" value="ETHYLENE RESPONSE SENSOR PROTEIN"/>
    <property type="match status" value="1"/>
</dbReference>
<dbReference type="Gene3D" id="3.30.450.20">
    <property type="entry name" value="PAS domain"/>
    <property type="match status" value="1"/>
</dbReference>
<keyword evidence="11" id="KW-0812">Transmembrane</keyword>
<dbReference type="STRING" id="104663.SAMN04488121_101608"/>
<dbReference type="SMART" id="SM00028">
    <property type="entry name" value="TPR"/>
    <property type="match status" value="2"/>
</dbReference>
<feature type="repeat" description="TPR" evidence="10">
    <location>
        <begin position="250"/>
        <end position="283"/>
    </location>
</feature>
<keyword evidence="7 13" id="KW-0418">Kinase</keyword>
<dbReference type="SUPFAM" id="SSF48452">
    <property type="entry name" value="TPR-like"/>
    <property type="match status" value="2"/>
</dbReference>
<keyword evidence="4" id="KW-0808">Transferase</keyword>
<keyword evidence="9" id="KW-0067">ATP-binding</keyword>
<evidence type="ECO:0000256" key="5">
    <source>
        <dbReference type="ARBA" id="ARBA00022737"/>
    </source>
</evidence>
<gene>
    <name evidence="13" type="ORF">SAMN04488121_101608</name>
</gene>
<dbReference type="InterPro" id="IPR003594">
    <property type="entry name" value="HATPase_dom"/>
</dbReference>
<dbReference type="InterPro" id="IPR019734">
    <property type="entry name" value="TPR_rpt"/>
</dbReference>
<keyword evidence="6" id="KW-0547">Nucleotide-binding</keyword>
<evidence type="ECO:0000313" key="14">
    <source>
        <dbReference type="Proteomes" id="UP000199045"/>
    </source>
</evidence>
<feature type="transmembrane region" description="Helical" evidence="11">
    <location>
        <begin position="498"/>
        <end position="518"/>
    </location>
</feature>
<evidence type="ECO:0000256" key="8">
    <source>
        <dbReference type="ARBA" id="ARBA00022803"/>
    </source>
</evidence>
<keyword evidence="5" id="KW-0677">Repeat</keyword>
<evidence type="ECO:0000256" key="7">
    <source>
        <dbReference type="ARBA" id="ARBA00022777"/>
    </source>
</evidence>
<dbReference type="EMBL" id="FNBN01000001">
    <property type="protein sequence ID" value="SDF04110.1"/>
    <property type="molecule type" value="Genomic_DNA"/>
</dbReference>
<dbReference type="RefSeq" id="WP_089828744.1">
    <property type="nucleotide sequence ID" value="NZ_FNBN01000001.1"/>
</dbReference>
<dbReference type="GO" id="GO:0004673">
    <property type="term" value="F:protein histidine kinase activity"/>
    <property type="evidence" value="ECO:0007669"/>
    <property type="project" value="UniProtKB-EC"/>
</dbReference>
<dbReference type="Gene3D" id="3.30.565.10">
    <property type="entry name" value="Histidine kinase-like ATPase, C-terminal domain"/>
    <property type="match status" value="1"/>
</dbReference>
<organism evidence="13 14">
    <name type="scientific">Chitinophaga filiformis</name>
    <name type="common">Myxococcus filiformis</name>
    <name type="synonym">Flexibacter filiformis</name>
    <dbReference type="NCBI Taxonomy" id="104663"/>
    <lineage>
        <taxon>Bacteria</taxon>
        <taxon>Pseudomonadati</taxon>
        <taxon>Bacteroidota</taxon>
        <taxon>Chitinophagia</taxon>
        <taxon>Chitinophagales</taxon>
        <taxon>Chitinophagaceae</taxon>
        <taxon>Chitinophaga</taxon>
    </lineage>
</organism>
<dbReference type="InterPro" id="IPR011495">
    <property type="entry name" value="Sig_transdc_His_kin_sub2_dim/P"/>
</dbReference>
<evidence type="ECO:0000256" key="2">
    <source>
        <dbReference type="ARBA" id="ARBA00012438"/>
    </source>
</evidence>
<dbReference type="AlphaFoldDB" id="A0A1G7HUI5"/>
<dbReference type="PROSITE" id="PS51257">
    <property type="entry name" value="PROKAR_LIPOPROTEIN"/>
    <property type="match status" value="1"/>
</dbReference>
<evidence type="ECO:0000256" key="3">
    <source>
        <dbReference type="ARBA" id="ARBA00022553"/>
    </source>
</evidence>
<dbReference type="InterPro" id="IPR036890">
    <property type="entry name" value="HATPase_C_sf"/>
</dbReference>
<evidence type="ECO:0000256" key="9">
    <source>
        <dbReference type="ARBA" id="ARBA00022840"/>
    </source>
</evidence>
<evidence type="ECO:0000259" key="12">
    <source>
        <dbReference type="SMART" id="SM00387"/>
    </source>
</evidence>
<dbReference type="PROSITE" id="PS50293">
    <property type="entry name" value="TPR_REGION"/>
    <property type="match status" value="1"/>
</dbReference>
<keyword evidence="11" id="KW-1133">Transmembrane helix</keyword>
<reference evidence="13 14" key="1">
    <citation type="submission" date="2016-10" db="EMBL/GenBank/DDBJ databases">
        <authorList>
            <person name="de Groot N.N."/>
        </authorList>
    </citation>
    <scope>NUCLEOTIDE SEQUENCE [LARGE SCALE GENOMIC DNA]</scope>
    <source>
        <strain evidence="13 14">DSM 527</strain>
    </source>
</reference>
<dbReference type="Pfam" id="PF07568">
    <property type="entry name" value="HisKA_2"/>
    <property type="match status" value="1"/>
</dbReference>
<evidence type="ECO:0000256" key="4">
    <source>
        <dbReference type="ARBA" id="ARBA00022679"/>
    </source>
</evidence>
<dbReference type="Gene3D" id="1.25.40.10">
    <property type="entry name" value="Tetratricopeptide repeat domain"/>
    <property type="match status" value="1"/>
</dbReference>
<comment type="catalytic activity">
    <reaction evidence="1">
        <text>ATP + protein L-histidine = ADP + protein N-phospho-L-histidine.</text>
        <dbReference type="EC" id="2.7.13.3"/>
    </reaction>
</comment>
<name>A0A1G7HUI5_CHIFI</name>
<evidence type="ECO:0000256" key="1">
    <source>
        <dbReference type="ARBA" id="ARBA00000085"/>
    </source>
</evidence>
<dbReference type="OrthoDB" id="1223659at2"/>
<dbReference type="GO" id="GO:0005524">
    <property type="term" value="F:ATP binding"/>
    <property type="evidence" value="ECO:0007669"/>
    <property type="project" value="UniProtKB-KW"/>
</dbReference>
<dbReference type="EC" id="2.7.13.3" evidence="2"/>
<dbReference type="InterPro" id="IPR013105">
    <property type="entry name" value="TPR_2"/>
</dbReference>
<dbReference type="PANTHER" id="PTHR41523">
    <property type="entry name" value="TWO-COMPONENT SYSTEM SENSOR PROTEIN"/>
    <property type="match status" value="1"/>
</dbReference>
<evidence type="ECO:0000256" key="6">
    <source>
        <dbReference type="ARBA" id="ARBA00022741"/>
    </source>
</evidence>
<keyword evidence="8 10" id="KW-0802">TPR repeat</keyword>
<evidence type="ECO:0000256" key="10">
    <source>
        <dbReference type="PROSITE-ProRule" id="PRU00339"/>
    </source>
</evidence>
<keyword evidence="3" id="KW-0597">Phosphoprotein</keyword>
<dbReference type="InterPro" id="IPR011990">
    <property type="entry name" value="TPR-like_helical_dom_sf"/>
</dbReference>
<evidence type="ECO:0000256" key="11">
    <source>
        <dbReference type="SAM" id="Phobius"/>
    </source>
</evidence>
<feature type="domain" description="Histidine kinase/HSP90-like ATPase" evidence="12">
    <location>
        <begin position="656"/>
        <end position="754"/>
    </location>
</feature>